<feature type="compositionally biased region" description="Basic and acidic residues" evidence="1">
    <location>
        <begin position="55"/>
        <end position="67"/>
    </location>
</feature>
<organism evidence="3 4">
    <name type="scientific">Marinicauda algicola</name>
    <dbReference type="NCBI Taxonomy" id="2029849"/>
    <lineage>
        <taxon>Bacteria</taxon>
        <taxon>Pseudomonadati</taxon>
        <taxon>Pseudomonadota</taxon>
        <taxon>Alphaproteobacteria</taxon>
        <taxon>Maricaulales</taxon>
        <taxon>Maricaulaceae</taxon>
        <taxon>Marinicauda</taxon>
    </lineage>
</organism>
<dbReference type="AlphaFoldDB" id="A0A4S2H562"/>
<keyword evidence="4" id="KW-1185">Reference proteome</keyword>
<evidence type="ECO:0000259" key="2">
    <source>
        <dbReference type="Pfam" id="PF10074"/>
    </source>
</evidence>
<gene>
    <name evidence="3" type="ORF">E5163_06170</name>
</gene>
<feature type="region of interest" description="Disordered" evidence="1">
    <location>
        <begin position="55"/>
        <end position="85"/>
    </location>
</feature>
<reference evidence="3 4" key="1">
    <citation type="journal article" date="2017" name="Int. J. Syst. Evol. Microbiol.">
        <title>Marinicauda algicola sp. nov., isolated from a marine red alga Rhodosorus marinus.</title>
        <authorList>
            <person name="Jeong S.E."/>
            <person name="Jeon S.H."/>
            <person name="Chun B.H."/>
            <person name="Kim D.W."/>
            <person name="Jeon C.O."/>
        </authorList>
    </citation>
    <scope>NUCLEOTIDE SEQUENCE [LARGE SCALE GENOMIC DNA]</scope>
    <source>
        <strain evidence="3 4">JCM 31718</strain>
    </source>
</reference>
<accession>A0A4S2H562</accession>
<dbReference type="InterPro" id="IPR018754">
    <property type="entry name" value="RovC-like_DNA-bd"/>
</dbReference>
<dbReference type="Pfam" id="PF10074">
    <property type="entry name" value="RovC_DNA-bd"/>
    <property type="match status" value="1"/>
</dbReference>
<name>A0A4S2H562_9PROT</name>
<dbReference type="EMBL" id="SRXW01000001">
    <property type="protein sequence ID" value="TGY90693.1"/>
    <property type="molecule type" value="Genomic_DNA"/>
</dbReference>
<dbReference type="Proteomes" id="UP000308054">
    <property type="component" value="Unassembled WGS sequence"/>
</dbReference>
<evidence type="ECO:0000313" key="3">
    <source>
        <dbReference type="EMBL" id="TGY90693.1"/>
    </source>
</evidence>
<evidence type="ECO:0000313" key="4">
    <source>
        <dbReference type="Proteomes" id="UP000308054"/>
    </source>
</evidence>
<proteinExistence type="predicted"/>
<sequence>MLPDDVLHLARLERDIPSPAPETACCVDRLHPFVQRVPLRLVLRTVGALDLGREDRAASKADQEIRDVSPPGARSHVFDLEGPGDGPLLAGAVDERDRKPLGSLLPPEDDRPIRLAAPEGLRRALIDPTADPPLSRQRRDRLKRALGCVGARRADASYREAAAVFFGGAVSTRIP</sequence>
<evidence type="ECO:0000256" key="1">
    <source>
        <dbReference type="SAM" id="MobiDB-lite"/>
    </source>
</evidence>
<comment type="caution">
    <text evidence="3">The sequence shown here is derived from an EMBL/GenBank/DDBJ whole genome shotgun (WGS) entry which is preliminary data.</text>
</comment>
<feature type="domain" description="T6SS Transcription factor RovC-like DNA binding" evidence="2">
    <location>
        <begin position="105"/>
        <end position="168"/>
    </location>
</feature>
<protein>
    <submittedName>
        <fullName evidence="3">DUF2285 domain-containing protein</fullName>
    </submittedName>
</protein>